<feature type="transmembrane region" description="Helical" evidence="9">
    <location>
        <begin position="173"/>
        <end position="194"/>
    </location>
</feature>
<evidence type="ECO:0000313" key="11">
    <source>
        <dbReference type="Proteomes" id="UP000324632"/>
    </source>
</evidence>
<dbReference type="GO" id="GO:0004896">
    <property type="term" value="F:cytokine receptor activity"/>
    <property type="evidence" value="ECO:0007669"/>
    <property type="project" value="InterPro"/>
</dbReference>
<evidence type="ECO:0000256" key="1">
    <source>
        <dbReference type="ARBA" id="ARBA00004167"/>
    </source>
</evidence>
<sequence length="439" mass="48967">MTTKSSEVNILTASVVFEEKDGIITPDVNISQNVTCENHKNPVAQTHGRAKKFEVKVFPPVELKVDGFNVSWSYGSPVNQFMNDHEFKMQIKTDEQNWVDVEETCVTDLYVKLDKDSLVLDQRYVLRVRDKLSSQTTAKWSDWSTEYKWTSKVGRPRPQPVVGNSLELNWSSLVIWITVTGIALALMSILSLLFKWLQKMRSSYIPDPGKFIDGFNLDHTENFKSWLGSAFTLDHFITVDSELVSPMEVVKLQDARNCLLVDKQGDALKNGWENTSKNSDFSNSTYFLSQSSKGPMDALEPCSAHCSYGPAGGLGSPGEVLLNSADVARDAEESNEAELETSLKRLEQLRRDTQSPDSGFATGADDSMEETDLPSPPPLLSLPVPHPDKHLPLSWEQTPLVPGPIRLIPHIDLDLKLLSFCGMIEPCSGDYMPVANVQN</sequence>
<reference evidence="10 11" key="1">
    <citation type="journal article" date="2019" name="Mol. Ecol. Resour.">
        <title>Chromosome-level genome assembly of Triplophysa tibetana, a fish adapted to the harsh high-altitude environment of the Tibetan Plateau.</title>
        <authorList>
            <person name="Yang X."/>
            <person name="Liu H."/>
            <person name="Ma Z."/>
            <person name="Zou Y."/>
            <person name="Zou M."/>
            <person name="Mao Y."/>
            <person name="Li X."/>
            <person name="Wang H."/>
            <person name="Chen T."/>
            <person name="Wang W."/>
            <person name="Yang R."/>
        </authorList>
    </citation>
    <scope>NUCLEOTIDE SEQUENCE [LARGE SCALE GENOMIC DNA]</scope>
    <source>
        <strain evidence="10">TTIB1903HZAU</strain>
        <tissue evidence="10">Muscle</tissue>
    </source>
</reference>
<feature type="region of interest" description="Disordered" evidence="8">
    <location>
        <begin position="347"/>
        <end position="381"/>
    </location>
</feature>
<name>A0A5A9NXQ6_9TELE</name>
<gene>
    <name evidence="10" type="ORF">E1301_Tti022999</name>
</gene>
<dbReference type="SUPFAM" id="SSF49265">
    <property type="entry name" value="Fibronectin type III"/>
    <property type="match status" value="1"/>
</dbReference>
<dbReference type="AlphaFoldDB" id="A0A5A9NXQ6"/>
<evidence type="ECO:0000256" key="7">
    <source>
        <dbReference type="ARBA" id="ARBA00023170"/>
    </source>
</evidence>
<dbReference type="InterPro" id="IPR013783">
    <property type="entry name" value="Ig-like_fold"/>
</dbReference>
<evidence type="ECO:0000256" key="2">
    <source>
        <dbReference type="ARBA" id="ARBA00022692"/>
    </source>
</evidence>
<dbReference type="InterPro" id="IPR036116">
    <property type="entry name" value="FN3_sf"/>
</dbReference>
<dbReference type="InterPro" id="IPR003531">
    <property type="entry name" value="Hempt_rcpt_S_F1_CS"/>
</dbReference>
<evidence type="ECO:0000313" key="10">
    <source>
        <dbReference type="EMBL" id="KAA0713476.1"/>
    </source>
</evidence>
<dbReference type="GO" id="GO:0009897">
    <property type="term" value="C:external side of plasma membrane"/>
    <property type="evidence" value="ECO:0007669"/>
    <property type="project" value="TreeGrafter"/>
</dbReference>
<evidence type="ECO:0000256" key="8">
    <source>
        <dbReference type="SAM" id="MobiDB-lite"/>
    </source>
</evidence>
<evidence type="ECO:0000256" key="6">
    <source>
        <dbReference type="ARBA" id="ARBA00023157"/>
    </source>
</evidence>
<keyword evidence="3" id="KW-0732">Signal</keyword>
<keyword evidence="4 9" id="KW-1133">Transmembrane helix</keyword>
<accession>A0A5A9NXQ6</accession>
<dbReference type="EMBL" id="SOYY01000013">
    <property type="protein sequence ID" value="KAA0713476.1"/>
    <property type="molecule type" value="Genomic_DNA"/>
</dbReference>
<proteinExistence type="predicted"/>
<dbReference type="PANTHER" id="PTHR23037:SF22">
    <property type="entry name" value="CYTOKINE RECEPTOR COMMON SUBUNIT BETA"/>
    <property type="match status" value="1"/>
</dbReference>
<dbReference type="PANTHER" id="PTHR23037">
    <property type="entry name" value="CYTOKINE RECEPTOR"/>
    <property type="match status" value="1"/>
</dbReference>
<evidence type="ECO:0000256" key="9">
    <source>
        <dbReference type="SAM" id="Phobius"/>
    </source>
</evidence>
<dbReference type="Proteomes" id="UP000324632">
    <property type="component" value="Chromosome 13"/>
</dbReference>
<dbReference type="GO" id="GO:0016064">
    <property type="term" value="P:immunoglobulin mediated immune response"/>
    <property type="evidence" value="ECO:0007669"/>
    <property type="project" value="TreeGrafter"/>
</dbReference>
<evidence type="ECO:0000256" key="5">
    <source>
        <dbReference type="ARBA" id="ARBA00023136"/>
    </source>
</evidence>
<dbReference type="Gene3D" id="2.60.40.10">
    <property type="entry name" value="Immunoglobulins"/>
    <property type="match status" value="1"/>
</dbReference>
<evidence type="ECO:0000256" key="3">
    <source>
        <dbReference type="ARBA" id="ARBA00022729"/>
    </source>
</evidence>
<dbReference type="PROSITE" id="PS01355">
    <property type="entry name" value="HEMATOPO_REC_S_F1"/>
    <property type="match status" value="1"/>
</dbReference>
<protein>
    <recommendedName>
        <fullName evidence="12">Interleukin-2 receptor subunit beta</fullName>
    </recommendedName>
</protein>
<comment type="caution">
    <text evidence="10">The sequence shown here is derived from an EMBL/GenBank/DDBJ whole genome shotgun (WGS) entry which is preliminary data.</text>
</comment>
<evidence type="ECO:0008006" key="12">
    <source>
        <dbReference type="Google" id="ProtNLM"/>
    </source>
</evidence>
<keyword evidence="11" id="KW-1185">Reference proteome</keyword>
<evidence type="ECO:0000256" key="4">
    <source>
        <dbReference type="ARBA" id="ARBA00022989"/>
    </source>
</evidence>
<comment type="subcellular location">
    <subcellularLocation>
        <location evidence="1">Membrane</location>
        <topology evidence="1">Single-pass membrane protein</topology>
    </subcellularLocation>
</comment>
<keyword evidence="2 9" id="KW-0812">Transmembrane</keyword>
<organism evidence="10 11">
    <name type="scientific">Triplophysa tibetana</name>
    <dbReference type="NCBI Taxonomy" id="1572043"/>
    <lineage>
        <taxon>Eukaryota</taxon>
        <taxon>Metazoa</taxon>
        <taxon>Chordata</taxon>
        <taxon>Craniata</taxon>
        <taxon>Vertebrata</taxon>
        <taxon>Euteleostomi</taxon>
        <taxon>Actinopterygii</taxon>
        <taxon>Neopterygii</taxon>
        <taxon>Teleostei</taxon>
        <taxon>Ostariophysi</taxon>
        <taxon>Cypriniformes</taxon>
        <taxon>Nemacheilidae</taxon>
        <taxon>Triplophysa</taxon>
    </lineage>
</organism>
<keyword evidence="7" id="KW-0675">Receptor</keyword>
<keyword evidence="6" id="KW-1015">Disulfide bond</keyword>
<keyword evidence="5 9" id="KW-0472">Membrane</keyword>